<keyword evidence="2" id="KW-1185">Reference proteome</keyword>
<comment type="caution">
    <text evidence="1">The sequence shown here is derived from an EMBL/GenBank/DDBJ whole genome shotgun (WGS) entry which is preliminary data.</text>
</comment>
<proteinExistence type="predicted"/>
<sequence length="122" mass="14012">MGCTITFWTFCPCPLYAILPGKYQPKASSGATPVSHSCTSDSLHFHGLNTLRSRLHCWRRHRGFEEKWEVSGSALRTVSEWEPAAVHRHKVSESERVSERVQRQRRSVCLRHVHALFRLSGL</sequence>
<dbReference type="EMBL" id="SRLO01000072">
    <property type="protein sequence ID" value="TNN78546.1"/>
    <property type="molecule type" value="Genomic_DNA"/>
</dbReference>
<evidence type="ECO:0000313" key="2">
    <source>
        <dbReference type="Proteomes" id="UP000314294"/>
    </source>
</evidence>
<reference evidence="1 2" key="1">
    <citation type="submission" date="2019-03" db="EMBL/GenBank/DDBJ databases">
        <title>First draft genome of Liparis tanakae, snailfish: a comprehensive survey of snailfish specific genes.</title>
        <authorList>
            <person name="Kim W."/>
            <person name="Song I."/>
            <person name="Jeong J.-H."/>
            <person name="Kim D."/>
            <person name="Kim S."/>
            <person name="Ryu S."/>
            <person name="Song J.Y."/>
            <person name="Lee S.K."/>
        </authorList>
    </citation>
    <scope>NUCLEOTIDE SEQUENCE [LARGE SCALE GENOMIC DNA]</scope>
    <source>
        <tissue evidence="1">Muscle</tissue>
    </source>
</reference>
<dbReference type="AlphaFoldDB" id="A0A4Z2IKW3"/>
<gene>
    <name evidence="1" type="ORF">EYF80_011141</name>
</gene>
<accession>A0A4Z2IKW3</accession>
<organism evidence="1 2">
    <name type="scientific">Liparis tanakae</name>
    <name type="common">Tanaka's snailfish</name>
    <dbReference type="NCBI Taxonomy" id="230148"/>
    <lineage>
        <taxon>Eukaryota</taxon>
        <taxon>Metazoa</taxon>
        <taxon>Chordata</taxon>
        <taxon>Craniata</taxon>
        <taxon>Vertebrata</taxon>
        <taxon>Euteleostomi</taxon>
        <taxon>Actinopterygii</taxon>
        <taxon>Neopterygii</taxon>
        <taxon>Teleostei</taxon>
        <taxon>Neoteleostei</taxon>
        <taxon>Acanthomorphata</taxon>
        <taxon>Eupercaria</taxon>
        <taxon>Perciformes</taxon>
        <taxon>Cottioidei</taxon>
        <taxon>Cottales</taxon>
        <taxon>Liparidae</taxon>
        <taxon>Liparis</taxon>
    </lineage>
</organism>
<name>A0A4Z2IKW3_9TELE</name>
<protein>
    <submittedName>
        <fullName evidence="1">Uncharacterized protein</fullName>
    </submittedName>
</protein>
<evidence type="ECO:0000313" key="1">
    <source>
        <dbReference type="EMBL" id="TNN78546.1"/>
    </source>
</evidence>
<dbReference type="Proteomes" id="UP000314294">
    <property type="component" value="Unassembled WGS sequence"/>
</dbReference>